<dbReference type="Gene3D" id="3.90.780.10">
    <property type="entry name" value="5'-Nucleotidase, C-terminal domain"/>
    <property type="match status" value="1"/>
</dbReference>
<dbReference type="AlphaFoldDB" id="A0A432ZMH3"/>
<evidence type="ECO:0000256" key="3">
    <source>
        <dbReference type="RuleBase" id="RU362119"/>
    </source>
</evidence>
<comment type="caution">
    <text evidence="6">The sequence shown here is derived from an EMBL/GenBank/DDBJ whole genome shotgun (WGS) entry which is preliminary data.</text>
</comment>
<evidence type="ECO:0000313" key="7">
    <source>
        <dbReference type="Proteomes" id="UP000288279"/>
    </source>
</evidence>
<dbReference type="Gene3D" id="3.60.21.10">
    <property type="match status" value="1"/>
</dbReference>
<dbReference type="InterPro" id="IPR036907">
    <property type="entry name" value="5'-Nucleotdase_C_sf"/>
</dbReference>
<reference evidence="6 7" key="1">
    <citation type="journal article" date="2011" name="Front. Microbiol.">
        <title>Genomic signatures of strain selection and enhancement in Bacillus atrophaeus var. globigii, a historical biowarfare simulant.</title>
        <authorList>
            <person name="Gibbons H.S."/>
            <person name="Broomall S.M."/>
            <person name="McNew L.A."/>
            <person name="Daligault H."/>
            <person name="Chapman C."/>
            <person name="Bruce D."/>
            <person name="Karavis M."/>
            <person name="Krepps M."/>
            <person name="McGregor P.A."/>
            <person name="Hong C."/>
            <person name="Park K.H."/>
            <person name="Akmal A."/>
            <person name="Feldman A."/>
            <person name="Lin J.S."/>
            <person name="Chang W.E."/>
            <person name="Higgs B.W."/>
            <person name="Demirev P."/>
            <person name="Lindquist J."/>
            <person name="Liem A."/>
            <person name="Fochler E."/>
            <person name="Read T.D."/>
            <person name="Tapia R."/>
            <person name="Johnson S."/>
            <person name="Bishop-Lilly K.A."/>
            <person name="Detter C."/>
            <person name="Han C."/>
            <person name="Sozhamannan S."/>
            <person name="Rosenzweig C.N."/>
            <person name="Skowronski E.W."/>
        </authorList>
    </citation>
    <scope>NUCLEOTIDE SEQUENCE [LARGE SCALE GENOMIC DNA]</scope>
    <source>
        <strain evidence="6 7">PIT1</strain>
    </source>
</reference>
<evidence type="ECO:0000259" key="5">
    <source>
        <dbReference type="Pfam" id="PF02872"/>
    </source>
</evidence>
<keyword evidence="3" id="KW-0547">Nucleotide-binding</keyword>
<dbReference type="GO" id="GO:0000166">
    <property type="term" value="F:nucleotide binding"/>
    <property type="evidence" value="ECO:0007669"/>
    <property type="project" value="UniProtKB-KW"/>
</dbReference>
<dbReference type="PRINTS" id="PR01607">
    <property type="entry name" value="APYRASEFAMLY"/>
</dbReference>
<sequence>MKFYQPLVLACGLALWGCSPSQQAVEPADVSTFELTVAHINDHHSHLQPTQNIELMLDGEVITTEVGGFARVAEKIAEIRAANPDTLALHAGDAVTGTLFYTLYEGAADAALMNHVCFDAFELGNHEFDNGDTGLAKFLDYLATGPCETLVLGANVEPEVTVSPLTPKTRWDSFKPYSIFQFGQQQVGLIGLDIAVKTKNSSQPDATTMFADELETAAYYIAELQAQGIEKIGLLTHIQYANDIRLAKALPAVDFIIGGDSHTLLGDFSEYGLPSEGPYPTEVTNADGERVCIAQAWEYAKVVGELKVEFAGDAVQRCGGQPHLLLSEATPAALLQQDGLGAVAEDTTAKNLIADYQQQLDVLTQQVIAEVPERLCLKRMGPSTIAGCGLGRQSDAHSVVAQAFLQSAPQADFALQNGGGVRAEIAAGQFTIADAYRLLPFANTLVEVEITGAELQTVINQAVDYALSESGSDGAFPHGAGIQFDVNLQAQPGSRISNIQVWQQQAWQPLQAEQRYIMVTNSFLAGGNDGWQLLKQLNEQGRITDTYVNYAQSFVDWLRAQGEISRPEFHSTRTFIGQ</sequence>
<protein>
    <submittedName>
        <fullName evidence="6">Bifunctional metallophosphatase/5'-nucleotidase</fullName>
    </submittedName>
</protein>
<dbReference type="InterPro" id="IPR006146">
    <property type="entry name" value="5'-Nucleotdase_CS"/>
</dbReference>
<dbReference type="RefSeq" id="WP_126824417.1">
    <property type="nucleotide sequence ID" value="NZ_PIQG01000001.1"/>
</dbReference>
<dbReference type="EMBL" id="PIQG01000001">
    <property type="protein sequence ID" value="RUO79089.1"/>
    <property type="molecule type" value="Genomic_DNA"/>
</dbReference>
<evidence type="ECO:0000256" key="2">
    <source>
        <dbReference type="ARBA" id="ARBA00022729"/>
    </source>
</evidence>
<name>A0A432ZMH3_9GAMM</name>
<dbReference type="InterPro" id="IPR004843">
    <property type="entry name" value="Calcineurin-like_PHP"/>
</dbReference>
<gene>
    <name evidence="6" type="ORF">CWI83_00795</name>
</gene>
<evidence type="ECO:0000256" key="1">
    <source>
        <dbReference type="ARBA" id="ARBA00006654"/>
    </source>
</evidence>
<dbReference type="PROSITE" id="PS00786">
    <property type="entry name" value="5_NUCLEOTIDASE_2"/>
    <property type="match status" value="1"/>
</dbReference>
<dbReference type="GO" id="GO:0008768">
    <property type="term" value="F:UDP-sugar diphosphatase activity"/>
    <property type="evidence" value="ECO:0007669"/>
    <property type="project" value="TreeGrafter"/>
</dbReference>
<organism evidence="6 7">
    <name type="scientific">Pseudidiomarina taiwanensis</name>
    <dbReference type="NCBI Taxonomy" id="337250"/>
    <lineage>
        <taxon>Bacteria</taxon>
        <taxon>Pseudomonadati</taxon>
        <taxon>Pseudomonadota</taxon>
        <taxon>Gammaproteobacteria</taxon>
        <taxon>Alteromonadales</taxon>
        <taxon>Idiomarinaceae</taxon>
        <taxon>Pseudidiomarina</taxon>
    </lineage>
</organism>
<dbReference type="Proteomes" id="UP000288279">
    <property type="component" value="Unassembled WGS sequence"/>
</dbReference>
<dbReference type="GO" id="GO:0046872">
    <property type="term" value="F:metal ion binding"/>
    <property type="evidence" value="ECO:0007669"/>
    <property type="project" value="InterPro"/>
</dbReference>
<keyword evidence="3" id="KW-0378">Hydrolase</keyword>
<evidence type="ECO:0000313" key="6">
    <source>
        <dbReference type="EMBL" id="RUO79089.1"/>
    </source>
</evidence>
<comment type="similarity">
    <text evidence="1 3">Belongs to the 5'-nucleotidase family.</text>
</comment>
<feature type="domain" description="5'-Nucleotidase C-terminal" evidence="5">
    <location>
        <begin position="392"/>
        <end position="535"/>
    </location>
</feature>
<evidence type="ECO:0000259" key="4">
    <source>
        <dbReference type="Pfam" id="PF00149"/>
    </source>
</evidence>
<dbReference type="PANTHER" id="PTHR11575">
    <property type="entry name" value="5'-NUCLEOTIDASE-RELATED"/>
    <property type="match status" value="1"/>
</dbReference>
<dbReference type="GO" id="GO:0030288">
    <property type="term" value="C:outer membrane-bounded periplasmic space"/>
    <property type="evidence" value="ECO:0007669"/>
    <property type="project" value="TreeGrafter"/>
</dbReference>
<dbReference type="InterPro" id="IPR008334">
    <property type="entry name" value="5'-Nucleotdase_C"/>
</dbReference>
<dbReference type="SUPFAM" id="SSF56300">
    <property type="entry name" value="Metallo-dependent phosphatases"/>
    <property type="match status" value="1"/>
</dbReference>
<feature type="signal peptide" evidence="3">
    <location>
        <begin position="1"/>
        <end position="24"/>
    </location>
</feature>
<dbReference type="InterPro" id="IPR029052">
    <property type="entry name" value="Metallo-depent_PP-like"/>
</dbReference>
<feature type="domain" description="Calcineurin-like phosphoesterase" evidence="4">
    <location>
        <begin position="36"/>
        <end position="142"/>
    </location>
</feature>
<dbReference type="PANTHER" id="PTHR11575:SF24">
    <property type="entry name" value="5'-NUCLEOTIDASE"/>
    <property type="match status" value="1"/>
</dbReference>
<keyword evidence="2 3" id="KW-0732">Signal</keyword>
<accession>A0A432ZMH3</accession>
<feature type="chain" id="PRO_5018818285" evidence="3">
    <location>
        <begin position="25"/>
        <end position="578"/>
    </location>
</feature>
<keyword evidence="7" id="KW-1185">Reference proteome</keyword>
<dbReference type="SUPFAM" id="SSF55816">
    <property type="entry name" value="5'-nucleotidase (syn. UDP-sugar hydrolase), C-terminal domain"/>
    <property type="match status" value="1"/>
</dbReference>
<proteinExistence type="inferred from homology"/>
<dbReference type="GO" id="GO:0008253">
    <property type="term" value="F:5'-nucleotidase activity"/>
    <property type="evidence" value="ECO:0007669"/>
    <property type="project" value="TreeGrafter"/>
</dbReference>
<dbReference type="GO" id="GO:0009166">
    <property type="term" value="P:nucleotide catabolic process"/>
    <property type="evidence" value="ECO:0007669"/>
    <property type="project" value="InterPro"/>
</dbReference>
<dbReference type="OrthoDB" id="9803927at2"/>
<dbReference type="InterPro" id="IPR006179">
    <property type="entry name" value="5_nucleotidase/apyrase"/>
</dbReference>
<dbReference type="Pfam" id="PF00149">
    <property type="entry name" value="Metallophos"/>
    <property type="match status" value="1"/>
</dbReference>
<dbReference type="Pfam" id="PF02872">
    <property type="entry name" value="5_nucleotid_C"/>
    <property type="match status" value="1"/>
</dbReference>